<organism evidence="9 10">
    <name type="scientific">Bordetella genomosp. 9</name>
    <dbReference type="NCBI Taxonomy" id="1416803"/>
    <lineage>
        <taxon>Bacteria</taxon>
        <taxon>Pseudomonadati</taxon>
        <taxon>Pseudomonadota</taxon>
        <taxon>Betaproteobacteria</taxon>
        <taxon>Burkholderiales</taxon>
        <taxon>Alcaligenaceae</taxon>
        <taxon>Bordetella</taxon>
    </lineage>
</organism>
<dbReference type="InterPro" id="IPR000515">
    <property type="entry name" value="MetI-like"/>
</dbReference>
<dbReference type="AlphaFoldDB" id="A0A261RF27"/>
<accession>A0A261RF27</accession>
<evidence type="ECO:0000256" key="3">
    <source>
        <dbReference type="ARBA" id="ARBA00022475"/>
    </source>
</evidence>
<evidence type="ECO:0000313" key="10">
    <source>
        <dbReference type="Proteomes" id="UP000216857"/>
    </source>
</evidence>
<evidence type="ECO:0000256" key="2">
    <source>
        <dbReference type="ARBA" id="ARBA00022448"/>
    </source>
</evidence>
<evidence type="ECO:0000256" key="5">
    <source>
        <dbReference type="ARBA" id="ARBA00022989"/>
    </source>
</evidence>
<protein>
    <submittedName>
        <fullName evidence="9">DNA-directed RNA polymerase subunit alpha</fullName>
    </submittedName>
</protein>
<sequence length="280" mass="29926">MAIRPWRFFLSLSGTGRLGLCLTTMWLVIAIVGPWIAPYSITDFSGGEIFGSPSAAFPLGTDYLGRDMLSRILYGARYSIGLSLAATVLASTTGTLLALLSTVAGRWFEEIMSRLVDTLLVLPSKILALLMIAIYGSSLPVLVLTAAVTYMPGAYRIARSQAVGLNAMEYVTVSRLNGESHVYIACHDILPNMIHPMLADFGLRFVFNVLMLSALSFLGLGVQPPDADWGSLVRENLSGLSTGALAILIPALAIATLTIGVNLFIDSLATRKSAGPREQA</sequence>
<gene>
    <name evidence="9" type="ORF">CAL26_07350</name>
</gene>
<keyword evidence="3" id="KW-1003">Cell membrane</keyword>
<dbReference type="SUPFAM" id="SSF161098">
    <property type="entry name" value="MetI-like"/>
    <property type="match status" value="1"/>
</dbReference>
<dbReference type="EMBL" id="NEVJ01000002">
    <property type="protein sequence ID" value="OZI23272.1"/>
    <property type="molecule type" value="Genomic_DNA"/>
</dbReference>
<feature type="transmembrane region" description="Helical" evidence="7">
    <location>
        <begin position="242"/>
        <end position="265"/>
    </location>
</feature>
<keyword evidence="4 7" id="KW-0812">Transmembrane</keyword>
<feature type="transmembrane region" description="Helical" evidence="7">
    <location>
        <begin position="78"/>
        <end position="103"/>
    </location>
</feature>
<evidence type="ECO:0000256" key="6">
    <source>
        <dbReference type="ARBA" id="ARBA00023136"/>
    </source>
</evidence>
<dbReference type="PROSITE" id="PS50928">
    <property type="entry name" value="ABC_TM1"/>
    <property type="match status" value="1"/>
</dbReference>
<reference evidence="9" key="1">
    <citation type="submission" date="2017-05" db="EMBL/GenBank/DDBJ databases">
        <title>Complete and WGS of Bordetella genogroups.</title>
        <authorList>
            <person name="Spilker T."/>
            <person name="Lipuma J."/>
        </authorList>
    </citation>
    <scope>NUCLEOTIDE SEQUENCE</scope>
    <source>
        <strain evidence="9">AU21707</strain>
    </source>
</reference>
<keyword evidence="9" id="KW-0240">DNA-directed RNA polymerase</keyword>
<dbReference type="Pfam" id="PF00528">
    <property type="entry name" value="BPD_transp_1"/>
    <property type="match status" value="1"/>
</dbReference>
<comment type="subcellular location">
    <subcellularLocation>
        <location evidence="1 7">Cell membrane</location>
        <topology evidence="1 7">Multi-pass membrane protein</topology>
    </subcellularLocation>
</comment>
<feature type="domain" description="ABC transmembrane type-1" evidence="8">
    <location>
        <begin position="76"/>
        <end position="265"/>
    </location>
</feature>
<comment type="similarity">
    <text evidence="7">Belongs to the binding-protein-dependent transport system permease family.</text>
</comment>
<dbReference type="InterPro" id="IPR050366">
    <property type="entry name" value="BP-dependent_transpt_permease"/>
</dbReference>
<evidence type="ECO:0000256" key="7">
    <source>
        <dbReference type="RuleBase" id="RU363032"/>
    </source>
</evidence>
<dbReference type="InterPro" id="IPR035906">
    <property type="entry name" value="MetI-like_sf"/>
</dbReference>
<keyword evidence="2 7" id="KW-0813">Transport</keyword>
<evidence type="ECO:0000313" key="9">
    <source>
        <dbReference type="EMBL" id="OZI23272.1"/>
    </source>
</evidence>
<dbReference type="CDD" id="cd06261">
    <property type="entry name" value="TM_PBP2"/>
    <property type="match status" value="1"/>
</dbReference>
<evidence type="ECO:0000256" key="1">
    <source>
        <dbReference type="ARBA" id="ARBA00004651"/>
    </source>
</evidence>
<keyword evidence="9" id="KW-0804">Transcription</keyword>
<keyword evidence="6 7" id="KW-0472">Membrane</keyword>
<feature type="transmembrane region" description="Helical" evidence="7">
    <location>
        <begin position="201"/>
        <end position="222"/>
    </location>
</feature>
<dbReference type="RefSeq" id="WP_094846277.1">
    <property type="nucleotide sequence ID" value="NZ_NEVJ01000002.1"/>
</dbReference>
<keyword evidence="10" id="KW-1185">Reference proteome</keyword>
<dbReference type="GO" id="GO:0000428">
    <property type="term" value="C:DNA-directed RNA polymerase complex"/>
    <property type="evidence" value="ECO:0007669"/>
    <property type="project" value="UniProtKB-KW"/>
</dbReference>
<dbReference type="GO" id="GO:0055085">
    <property type="term" value="P:transmembrane transport"/>
    <property type="evidence" value="ECO:0007669"/>
    <property type="project" value="InterPro"/>
</dbReference>
<comment type="caution">
    <text evidence="9">The sequence shown here is derived from an EMBL/GenBank/DDBJ whole genome shotgun (WGS) entry which is preliminary data.</text>
</comment>
<evidence type="ECO:0000256" key="4">
    <source>
        <dbReference type="ARBA" id="ARBA00022692"/>
    </source>
</evidence>
<dbReference type="Proteomes" id="UP000216857">
    <property type="component" value="Unassembled WGS sequence"/>
</dbReference>
<keyword evidence="5 7" id="KW-1133">Transmembrane helix</keyword>
<feature type="transmembrane region" description="Helical" evidence="7">
    <location>
        <begin position="20"/>
        <end position="37"/>
    </location>
</feature>
<dbReference type="OrthoDB" id="9783218at2"/>
<evidence type="ECO:0000259" key="8">
    <source>
        <dbReference type="PROSITE" id="PS50928"/>
    </source>
</evidence>
<dbReference type="Gene3D" id="1.10.3720.10">
    <property type="entry name" value="MetI-like"/>
    <property type="match status" value="1"/>
</dbReference>
<name>A0A261RF27_9BORD</name>
<proteinExistence type="inferred from homology"/>
<dbReference type="PANTHER" id="PTHR43386:SF25">
    <property type="entry name" value="PEPTIDE ABC TRANSPORTER PERMEASE PROTEIN"/>
    <property type="match status" value="1"/>
</dbReference>
<dbReference type="GO" id="GO:0005886">
    <property type="term" value="C:plasma membrane"/>
    <property type="evidence" value="ECO:0007669"/>
    <property type="project" value="UniProtKB-SubCell"/>
</dbReference>
<dbReference type="PANTHER" id="PTHR43386">
    <property type="entry name" value="OLIGOPEPTIDE TRANSPORT SYSTEM PERMEASE PROTEIN APPC"/>
    <property type="match status" value="1"/>
</dbReference>